<proteinExistence type="predicted"/>
<feature type="signal peptide" evidence="2">
    <location>
        <begin position="1"/>
        <end position="26"/>
    </location>
</feature>
<evidence type="ECO:0000256" key="1">
    <source>
        <dbReference type="SAM" id="MobiDB-lite"/>
    </source>
</evidence>
<feature type="compositionally biased region" description="Basic and acidic residues" evidence="1">
    <location>
        <begin position="45"/>
        <end position="58"/>
    </location>
</feature>
<reference evidence="3 4" key="1">
    <citation type="submission" date="2020-01" db="EMBL/GenBank/DDBJ databases">
        <title>Paenibacillus soybeanensis sp. nov. isolated from the nodules of soybean (Glycine max(L.) Merr).</title>
        <authorList>
            <person name="Wang H."/>
        </authorList>
    </citation>
    <scope>NUCLEOTIDE SEQUENCE [LARGE SCALE GENOMIC DNA]</scope>
    <source>
        <strain evidence="3 4">DSM 23054</strain>
    </source>
</reference>
<feature type="chain" id="PRO_5031099453" description="LysM domain-containing protein" evidence="2">
    <location>
        <begin position="27"/>
        <end position="287"/>
    </location>
</feature>
<evidence type="ECO:0000313" key="3">
    <source>
        <dbReference type="EMBL" id="NBC69921.1"/>
    </source>
</evidence>
<dbReference type="OrthoDB" id="2376193at2"/>
<organism evidence="3 4">
    <name type="scientific">Paenibacillus sacheonensis</name>
    <dbReference type="NCBI Taxonomy" id="742054"/>
    <lineage>
        <taxon>Bacteria</taxon>
        <taxon>Bacillati</taxon>
        <taxon>Bacillota</taxon>
        <taxon>Bacilli</taxon>
        <taxon>Bacillales</taxon>
        <taxon>Paenibacillaceae</taxon>
        <taxon>Paenibacillus</taxon>
    </lineage>
</organism>
<dbReference type="Proteomes" id="UP000558113">
    <property type="component" value="Unassembled WGS sequence"/>
</dbReference>
<feature type="compositionally biased region" description="Low complexity" evidence="1">
    <location>
        <begin position="265"/>
        <end position="287"/>
    </location>
</feature>
<dbReference type="AlphaFoldDB" id="A0A7X4YQT9"/>
<evidence type="ECO:0008006" key="5">
    <source>
        <dbReference type="Google" id="ProtNLM"/>
    </source>
</evidence>
<name>A0A7X4YQT9_9BACL</name>
<gene>
    <name evidence="3" type="ORF">GT003_13065</name>
</gene>
<dbReference type="EMBL" id="JAAAMU010000006">
    <property type="protein sequence ID" value="NBC69921.1"/>
    <property type="molecule type" value="Genomic_DNA"/>
</dbReference>
<evidence type="ECO:0000313" key="4">
    <source>
        <dbReference type="Proteomes" id="UP000558113"/>
    </source>
</evidence>
<accession>A0A7X4YQT9</accession>
<evidence type="ECO:0000256" key="2">
    <source>
        <dbReference type="SAM" id="SignalP"/>
    </source>
</evidence>
<keyword evidence="2" id="KW-0732">Signal</keyword>
<protein>
    <recommendedName>
        <fullName evidence="5">LysM domain-containing protein</fullName>
    </recommendedName>
</protein>
<keyword evidence="4" id="KW-1185">Reference proteome</keyword>
<dbReference type="RefSeq" id="WP_161698352.1">
    <property type="nucleotide sequence ID" value="NZ_JAAAMU010000006.1"/>
</dbReference>
<feature type="region of interest" description="Disordered" evidence="1">
    <location>
        <begin position="33"/>
        <end position="60"/>
    </location>
</feature>
<sequence length="287" mass="29157">MNMSKTMKTLTIGAALAVMIPISAYAAASSTAAGEKSSSVTTEKGTADAPKKIQREGMRGNPVSQEVLDLLKLDAAALKEKLAAGKTLAQIAEEQGVTRDALKAAMTDAFAKRQAEEKQAFADNLDKTVDGQMKFDQGPGKGKGFEGKRGFFLSSGSLDLTATAKLLGLSADELRTQQAAGKSIADIAKEKGVDAQTIIDSVKQAIADSQAAAVKAGKLTQEQADKLTADASSIAEKLVNGKGPMGVGGKGPEGRKGGHMRIQEGASGASSEAGAASNAGSADGSGV</sequence>
<comment type="caution">
    <text evidence="3">The sequence shown here is derived from an EMBL/GenBank/DDBJ whole genome shotgun (WGS) entry which is preliminary data.</text>
</comment>
<feature type="region of interest" description="Disordered" evidence="1">
    <location>
        <begin position="239"/>
        <end position="287"/>
    </location>
</feature>